<accession>A0A2V3ZWG1</accession>
<keyword evidence="1 5" id="KW-0479">Metal-binding</keyword>
<comment type="caution">
    <text evidence="9">The sequence shown here is derived from an EMBL/GenBank/DDBJ whole genome shotgun (WGS) entry which is preliminary data.</text>
</comment>
<dbReference type="InterPro" id="IPR046457">
    <property type="entry name" value="PMI_typeI_cat"/>
</dbReference>
<dbReference type="InterPro" id="IPR014710">
    <property type="entry name" value="RmlC-like_jellyroll"/>
</dbReference>
<feature type="domain" description="Phosphomannose isomerase type I catalytic" evidence="7">
    <location>
        <begin position="7"/>
        <end position="116"/>
    </location>
</feature>
<evidence type="ECO:0000313" key="9">
    <source>
        <dbReference type="EMBL" id="PXY00591.1"/>
    </source>
</evidence>
<evidence type="ECO:0000256" key="5">
    <source>
        <dbReference type="PIRSR" id="PIRSR036894-1"/>
    </source>
</evidence>
<keyword evidence="9" id="KW-0413">Isomerase</keyword>
<dbReference type="GO" id="GO:0005975">
    <property type="term" value="P:carbohydrate metabolic process"/>
    <property type="evidence" value="ECO:0007669"/>
    <property type="project" value="InterPro"/>
</dbReference>
<dbReference type="Gene3D" id="2.60.120.10">
    <property type="entry name" value="Jelly Rolls"/>
    <property type="match status" value="2"/>
</dbReference>
<dbReference type="SUPFAM" id="SSF51182">
    <property type="entry name" value="RmlC-like cupins"/>
    <property type="match status" value="1"/>
</dbReference>
<feature type="domain" description="Mannose-6-phosphate isomerase cupin" evidence="8">
    <location>
        <begin position="243"/>
        <end position="324"/>
    </location>
</feature>
<evidence type="ECO:0000256" key="2">
    <source>
        <dbReference type="ARBA" id="ARBA00022833"/>
    </source>
</evidence>
<dbReference type="PANTHER" id="PTHR42742:SF3">
    <property type="entry name" value="FRUCTOKINASE"/>
    <property type="match status" value="1"/>
</dbReference>
<dbReference type="InterPro" id="IPR011051">
    <property type="entry name" value="RmlC_Cupin_sf"/>
</dbReference>
<dbReference type="InterPro" id="IPR014628">
    <property type="entry name" value="Man6P_isomerase_Firm_short"/>
</dbReference>
<dbReference type="Proteomes" id="UP000248079">
    <property type="component" value="Unassembled WGS sequence"/>
</dbReference>
<name>A0A2V3ZWG1_9BACT</name>
<dbReference type="EMBL" id="QFLI01000005">
    <property type="protein sequence ID" value="PXY00591.1"/>
    <property type="molecule type" value="Genomic_DNA"/>
</dbReference>
<sequence length="326" mass="36991">MSLYPLKFQPILKDKIWGGSKLKTVLNKDFSPLPNAGESWEISGVEGDISVVSNGKLAGNDLEELIEVYMGDLVGDKVYDQFGMEFPLLIKFIDANDVLSIQVHPDDELSKERHNAFGKTEMWYVIEADKGSELIVGFNQEVDKAKYVAKLEEGKLEEILNNEPVQKGSCFFIPAGRVHAIGKGILLAEIQQTSDVTYRMYDWNRTDDQGNPRELHTELAVDAIDYSFEKKYRTDYETETNKTKELVRCPYFTTNTLEFDKQIEKDYSQLDSFVIYMCLDGDFTIESEDGITTEVAKGETVLIPAALENVILFPKGKTEILEVYIK</sequence>
<evidence type="ECO:0000256" key="1">
    <source>
        <dbReference type="ARBA" id="ARBA00022723"/>
    </source>
</evidence>
<dbReference type="GO" id="GO:0004476">
    <property type="term" value="F:mannose-6-phosphate isomerase activity"/>
    <property type="evidence" value="ECO:0007669"/>
    <property type="project" value="InterPro"/>
</dbReference>
<evidence type="ECO:0000256" key="3">
    <source>
        <dbReference type="ARBA" id="ARBA00029741"/>
    </source>
</evidence>
<proteinExistence type="predicted"/>
<protein>
    <recommendedName>
        <fullName evidence="3">Phosphohexomutase</fullName>
    </recommendedName>
    <alternativeName>
        <fullName evidence="4">Phosphomannose isomerase</fullName>
    </alternativeName>
</protein>
<reference evidence="9 10" key="1">
    <citation type="submission" date="2018-05" db="EMBL/GenBank/DDBJ databases">
        <title>Marinifilum breve JC075T sp. nov., a marine bacterium isolated from Yongle Blue Hole in the South China Sea.</title>
        <authorList>
            <person name="Fu T."/>
        </authorList>
    </citation>
    <scope>NUCLEOTIDE SEQUENCE [LARGE SCALE GENOMIC DNA]</scope>
    <source>
        <strain evidence="9 10">JC075</strain>
    </source>
</reference>
<comment type="cofactor">
    <cofactor evidence="5">
        <name>Zn(2+)</name>
        <dbReference type="ChEBI" id="CHEBI:29105"/>
    </cofactor>
    <text evidence="5">Binds 1 zinc ion per subunit.</text>
</comment>
<evidence type="ECO:0000313" key="10">
    <source>
        <dbReference type="Proteomes" id="UP000248079"/>
    </source>
</evidence>
<evidence type="ECO:0000256" key="4">
    <source>
        <dbReference type="ARBA" id="ARBA00030762"/>
    </source>
</evidence>
<evidence type="ECO:0000259" key="8">
    <source>
        <dbReference type="Pfam" id="PF21621"/>
    </source>
</evidence>
<keyword evidence="10" id="KW-1185">Reference proteome</keyword>
<feature type="active site" evidence="6">
    <location>
        <position position="199"/>
    </location>
</feature>
<evidence type="ECO:0000256" key="6">
    <source>
        <dbReference type="PIRSR" id="PIRSR036894-2"/>
    </source>
</evidence>
<keyword evidence="2 5" id="KW-0862">Zinc</keyword>
<dbReference type="RefSeq" id="WP_110360965.1">
    <property type="nucleotide sequence ID" value="NZ_QFLI01000005.1"/>
</dbReference>
<dbReference type="Pfam" id="PF21621">
    <property type="entry name" value="MPI_cupin_dom"/>
    <property type="match status" value="1"/>
</dbReference>
<dbReference type="PIRSF" id="PIRSF036894">
    <property type="entry name" value="PMI_Firm_short"/>
    <property type="match status" value="1"/>
</dbReference>
<evidence type="ECO:0000259" key="7">
    <source>
        <dbReference type="Pfam" id="PF20511"/>
    </source>
</evidence>
<dbReference type="AlphaFoldDB" id="A0A2V3ZWG1"/>
<dbReference type="CDD" id="cd07010">
    <property type="entry name" value="cupin_PMI_type_I_N_bac"/>
    <property type="match status" value="1"/>
</dbReference>
<organism evidence="9 10">
    <name type="scientific">Marinifilum breve</name>
    <dbReference type="NCBI Taxonomy" id="2184082"/>
    <lineage>
        <taxon>Bacteria</taxon>
        <taxon>Pseudomonadati</taxon>
        <taxon>Bacteroidota</taxon>
        <taxon>Bacteroidia</taxon>
        <taxon>Marinilabiliales</taxon>
        <taxon>Marinifilaceae</taxon>
    </lineage>
</organism>
<feature type="binding site" evidence="5">
    <location>
        <position position="121"/>
    </location>
    <ligand>
        <name>Zn(2+)</name>
        <dbReference type="ChEBI" id="CHEBI:29105"/>
    </ligand>
</feature>
<feature type="binding site" evidence="5">
    <location>
        <position position="104"/>
    </location>
    <ligand>
        <name>Zn(2+)</name>
        <dbReference type="ChEBI" id="CHEBI:29105"/>
    </ligand>
</feature>
<dbReference type="InterPro" id="IPR049071">
    <property type="entry name" value="MPI_cupin_dom"/>
</dbReference>
<dbReference type="InterPro" id="IPR051804">
    <property type="entry name" value="Carb_Metab_Reg_Kinase/Isom"/>
</dbReference>
<feature type="binding site" evidence="5">
    <location>
        <position position="179"/>
    </location>
    <ligand>
        <name>Zn(2+)</name>
        <dbReference type="ChEBI" id="CHEBI:29105"/>
    </ligand>
</feature>
<dbReference type="Pfam" id="PF20511">
    <property type="entry name" value="PMI_typeI_cat"/>
    <property type="match status" value="1"/>
</dbReference>
<dbReference type="GO" id="GO:0008270">
    <property type="term" value="F:zinc ion binding"/>
    <property type="evidence" value="ECO:0007669"/>
    <property type="project" value="InterPro"/>
</dbReference>
<dbReference type="PANTHER" id="PTHR42742">
    <property type="entry name" value="TRANSCRIPTIONAL REPRESSOR MPRA"/>
    <property type="match status" value="1"/>
</dbReference>
<gene>
    <name evidence="9" type="ORF">DF185_11790</name>
</gene>
<dbReference type="OrthoDB" id="9808275at2"/>